<protein>
    <submittedName>
        <fullName evidence="2">DUF38 domain-containing protein</fullName>
    </submittedName>
</protein>
<dbReference type="WBParaSite" id="PDA_v2.g23127.t1">
    <property type="protein sequence ID" value="PDA_v2.g23127.t1"/>
    <property type="gene ID" value="PDA_v2.g23127"/>
</dbReference>
<keyword evidence="1" id="KW-1185">Reference proteome</keyword>
<reference evidence="2" key="1">
    <citation type="submission" date="2022-11" db="UniProtKB">
        <authorList>
            <consortium name="WormBaseParasite"/>
        </authorList>
    </citation>
    <scope>IDENTIFICATION</scope>
</reference>
<evidence type="ECO:0000313" key="2">
    <source>
        <dbReference type="WBParaSite" id="PDA_v2.g23127.t1"/>
    </source>
</evidence>
<name>A0A914Q2M7_9BILA</name>
<evidence type="ECO:0000313" key="1">
    <source>
        <dbReference type="Proteomes" id="UP000887578"/>
    </source>
</evidence>
<accession>A0A914Q2M7</accession>
<organism evidence="1 2">
    <name type="scientific">Panagrolaimus davidi</name>
    <dbReference type="NCBI Taxonomy" id="227884"/>
    <lineage>
        <taxon>Eukaryota</taxon>
        <taxon>Metazoa</taxon>
        <taxon>Ecdysozoa</taxon>
        <taxon>Nematoda</taxon>
        <taxon>Chromadorea</taxon>
        <taxon>Rhabditida</taxon>
        <taxon>Tylenchina</taxon>
        <taxon>Panagrolaimomorpha</taxon>
        <taxon>Panagrolaimoidea</taxon>
        <taxon>Panagrolaimidae</taxon>
        <taxon>Panagrolaimus</taxon>
    </lineage>
</organism>
<sequence length="208" mass="23867">MFGYYLPSNSLLYKVISTIVARFVECLSLRTSHSRCLSILNGIQHDLTKLQITREVLENGDCFEALSKISAQKLSVDAGKMGNDLLKNLPIKTRELEINDLAFVQLGDGKIENPLLLSIEKLCIREYNVHQNAEFDLPKLIAGYRKCFPKTKSFDLIFYTTADRESNIIRHFYTKCIKNIRKQNPGINLRIYIDVEFVKDDPMPVSVF</sequence>
<dbReference type="Proteomes" id="UP000887578">
    <property type="component" value="Unplaced"/>
</dbReference>
<dbReference type="AlphaFoldDB" id="A0A914Q2M7"/>
<proteinExistence type="predicted"/>